<protein>
    <recommendedName>
        <fullName evidence="6 7">Peptide chain release factor 1</fullName>
        <shortName evidence="7">RF-1</shortName>
    </recommendedName>
</protein>
<comment type="caution">
    <text evidence="10">The sequence shown here is derived from an EMBL/GenBank/DDBJ whole genome shotgun (WGS) entry which is preliminary data.</text>
</comment>
<dbReference type="RefSeq" id="WP_160879781.1">
    <property type="nucleotide sequence ID" value="NZ_WUEK01000015.1"/>
</dbReference>
<name>A0A6L7F3N7_9ACTN</name>
<evidence type="ECO:0000313" key="10">
    <source>
        <dbReference type="EMBL" id="MXG91849.1"/>
    </source>
</evidence>
<dbReference type="PANTHER" id="PTHR43804:SF7">
    <property type="entry name" value="LD18447P"/>
    <property type="match status" value="1"/>
</dbReference>
<dbReference type="GO" id="GO:0005737">
    <property type="term" value="C:cytoplasm"/>
    <property type="evidence" value="ECO:0007669"/>
    <property type="project" value="UniProtKB-SubCell"/>
</dbReference>
<dbReference type="GO" id="GO:0016149">
    <property type="term" value="F:translation release factor activity, codon specific"/>
    <property type="evidence" value="ECO:0007669"/>
    <property type="project" value="UniProtKB-UniRule"/>
</dbReference>
<evidence type="ECO:0000256" key="7">
    <source>
        <dbReference type="HAMAP-Rule" id="MF_00093"/>
    </source>
</evidence>
<evidence type="ECO:0000256" key="5">
    <source>
        <dbReference type="ARBA" id="ARBA00022917"/>
    </source>
</evidence>
<evidence type="ECO:0000259" key="9">
    <source>
        <dbReference type="PROSITE" id="PS00745"/>
    </source>
</evidence>
<reference evidence="10 11" key="1">
    <citation type="submission" date="2019-12" db="EMBL/GenBank/DDBJ databases">
        <authorList>
            <person name="Kun Z."/>
        </authorList>
    </citation>
    <scope>NUCLEOTIDE SEQUENCE [LARGE SCALE GENOMIC DNA]</scope>
    <source>
        <strain evidence="10 11">YIM 123512</strain>
    </source>
</reference>
<comment type="PTM">
    <text evidence="7">Methylated by PrmC. Methylation increases the termination efficiency of RF1.</text>
</comment>
<evidence type="ECO:0000256" key="3">
    <source>
        <dbReference type="ARBA" id="ARBA00022481"/>
    </source>
</evidence>
<dbReference type="Pfam" id="PF03462">
    <property type="entry name" value="PCRF"/>
    <property type="match status" value="1"/>
</dbReference>
<dbReference type="PANTHER" id="PTHR43804">
    <property type="entry name" value="LD18447P"/>
    <property type="match status" value="1"/>
</dbReference>
<accession>A0A6L7F3N7</accession>
<dbReference type="InterPro" id="IPR000352">
    <property type="entry name" value="Pep_chain_release_fac_I"/>
</dbReference>
<keyword evidence="3 7" id="KW-0488">Methylation</keyword>
<evidence type="ECO:0000256" key="2">
    <source>
        <dbReference type="ARBA" id="ARBA00010835"/>
    </source>
</evidence>
<dbReference type="Proteomes" id="UP000473325">
    <property type="component" value="Unassembled WGS sequence"/>
</dbReference>
<keyword evidence="8" id="KW-0175">Coiled coil</keyword>
<dbReference type="HAMAP" id="MF_00093">
    <property type="entry name" value="Rel_fac_1"/>
    <property type="match status" value="1"/>
</dbReference>
<keyword evidence="11" id="KW-1185">Reference proteome</keyword>
<comment type="function">
    <text evidence="1 7">Peptide chain release factor 1 directs the termination of translation in response to the peptide chain termination codons UAG and UAA.</text>
</comment>
<dbReference type="PROSITE" id="PS00745">
    <property type="entry name" value="RF_PROK_I"/>
    <property type="match status" value="1"/>
</dbReference>
<dbReference type="EMBL" id="WUEK01000015">
    <property type="protein sequence ID" value="MXG91849.1"/>
    <property type="molecule type" value="Genomic_DNA"/>
</dbReference>
<dbReference type="Pfam" id="PF00472">
    <property type="entry name" value="RF-1"/>
    <property type="match status" value="1"/>
</dbReference>
<comment type="similarity">
    <text evidence="2 7">Belongs to the prokaryotic/mitochondrial release factor family.</text>
</comment>
<dbReference type="InterPro" id="IPR005139">
    <property type="entry name" value="PCRF"/>
</dbReference>
<dbReference type="InterPro" id="IPR004373">
    <property type="entry name" value="RF-1"/>
</dbReference>
<dbReference type="InterPro" id="IPR050057">
    <property type="entry name" value="Prokaryotic/Mito_RF"/>
</dbReference>
<dbReference type="FunFam" id="3.30.160.20:FF:000004">
    <property type="entry name" value="Peptide chain release factor 1"/>
    <property type="match status" value="1"/>
</dbReference>
<dbReference type="NCBIfam" id="TIGR00019">
    <property type="entry name" value="prfA"/>
    <property type="match status" value="1"/>
</dbReference>
<dbReference type="NCBIfam" id="NF001859">
    <property type="entry name" value="PRK00591.1"/>
    <property type="match status" value="1"/>
</dbReference>
<sequence length="357" mass="39239">MFEAVEQLEAERRGLEERLGAPETHADPRLAKQLNQRYAELSRVLAAKRDLDAVVDDLQAARELASEDPAFAEEAEGLEKRQHEAEELLRRLLVPRDPADDKDAILELKSGEGGEESALFAGDLLRMYTRFAEQHGWRVELLDATESDLGGYKSVTVAVKAKGAVEPGEAPYGLLKFEGGVHRVQRVPVTESQGRVHTSAAGVLVLPEAEQVDVSIDDNDLRIDVFRSSGPGGQSVNTTDSAVRITHLPSGIVVSCQNEKSQLQNKEQALRILRARLLAAAQEEADAAASDARRSQVRTVDRSERIRTYNFPENRISDHRSGYKAYNLDQVLDGDLGPVLDSCVQLDLAERLAALDS</sequence>
<evidence type="ECO:0000313" key="11">
    <source>
        <dbReference type="Proteomes" id="UP000473325"/>
    </source>
</evidence>
<dbReference type="FunFam" id="3.30.70.1660:FF:000002">
    <property type="entry name" value="Peptide chain release factor 1"/>
    <property type="match status" value="1"/>
</dbReference>
<dbReference type="Gene3D" id="3.30.70.1660">
    <property type="match status" value="1"/>
</dbReference>
<proteinExistence type="inferred from homology"/>
<dbReference type="SMART" id="SM00937">
    <property type="entry name" value="PCRF"/>
    <property type="match status" value="1"/>
</dbReference>
<evidence type="ECO:0000256" key="1">
    <source>
        <dbReference type="ARBA" id="ARBA00002986"/>
    </source>
</evidence>
<evidence type="ECO:0000256" key="4">
    <source>
        <dbReference type="ARBA" id="ARBA00022490"/>
    </source>
</evidence>
<feature type="modified residue" description="N5-methylglutamine" evidence="7">
    <location>
        <position position="234"/>
    </location>
</feature>
<feature type="domain" description="Prokaryotic-type class I peptide chain release factors" evidence="9">
    <location>
        <begin position="227"/>
        <end position="243"/>
    </location>
</feature>
<dbReference type="SUPFAM" id="SSF75620">
    <property type="entry name" value="Release factor"/>
    <property type="match status" value="1"/>
</dbReference>
<organism evidence="10 11">
    <name type="scientific">Nocardioides flavescens</name>
    <dbReference type="NCBI Taxonomy" id="2691959"/>
    <lineage>
        <taxon>Bacteria</taxon>
        <taxon>Bacillati</taxon>
        <taxon>Actinomycetota</taxon>
        <taxon>Actinomycetes</taxon>
        <taxon>Propionibacteriales</taxon>
        <taxon>Nocardioidaceae</taxon>
        <taxon>Nocardioides</taxon>
    </lineage>
</organism>
<evidence type="ECO:0000256" key="8">
    <source>
        <dbReference type="SAM" id="Coils"/>
    </source>
</evidence>
<evidence type="ECO:0000256" key="6">
    <source>
        <dbReference type="ARBA" id="ARBA00050039"/>
    </source>
</evidence>
<dbReference type="Gene3D" id="6.10.140.1950">
    <property type="match status" value="1"/>
</dbReference>
<keyword evidence="5 7" id="KW-0648">Protein biosynthesis</keyword>
<keyword evidence="4 7" id="KW-0963">Cytoplasm</keyword>
<dbReference type="AlphaFoldDB" id="A0A6L7F3N7"/>
<gene>
    <name evidence="7 10" type="primary">prfA</name>
    <name evidence="10" type="ORF">GRQ65_20095</name>
</gene>
<dbReference type="Gene3D" id="3.30.160.20">
    <property type="match status" value="1"/>
</dbReference>
<dbReference type="InterPro" id="IPR045853">
    <property type="entry name" value="Pep_chain_release_fac_I_sf"/>
</dbReference>
<comment type="subcellular location">
    <subcellularLocation>
        <location evidence="7">Cytoplasm</location>
    </subcellularLocation>
</comment>
<feature type="coiled-coil region" evidence="8">
    <location>
        <begin position="256"/>
        <end position="283"/>
    </location>
</feature>